<keyword evidence="4" id="KW-1185">Reference proteome</keyword>
<feature type="compositionally biased region" description="Basic and acidic residues" evidence="1">
    <location>
        <begin position="1440"/>
        <end position="1449"/>
    </location>
</feature>
<evidence type="ECO:0000313" key="3">
    <source>
        <dbReference type="EMBL" id="GIL70100.1"/>
    </source>
</evidence>
<dbReference type="GO" id="GO:0031380">
    <property type="term" value="C:nuclear RNA-directed RNA polymerase complex"/>
    <property type="evidence" value="ECO:0007669"/>
    <property type="project" value="TreeGrafter"/>
</dbReference>
<gene>
    <name evidence="3" type="ORF">Vretifemale_939</name>
</gene>
<feature type="domain" description="RDRP core" evidence="2">
    <location>
        <begin position="857"/>
        <end position="1362"/>
    </location>
</feature>
<dbReference type="Pfam" id="PF05183">
    <property type="entry name" value="RdRP"/>
    <property type="match status" value="2"/>
</dbReference>
<feature type="region of interest" description="Disordered" evidence="1">
    <location>
        <begin position="167"/>
        <end position="198"/>
    </location>
</feature>
<dbReference type="GO" id="GO:0003723">
    <property type="term" value="F:RNA binding"/>
    <property type="evidence" value="ECO:0007669"/>
    <property type="project" value="UniProtKB-KW"/>
</dbReference>
<dbReference type="OrthoDB" id="6513042at2759"/>
<evidence type="ECO:0000259" key="2">
    <source>
        <dbReference type="Pfam" id="PF05183"/>
    </source>
</evidence>
<feature type="compositionally biased region" description="Basic and acidic residues" evidence="1">
    <location>
        <begin position="1070"/>
        <end position="1089"/>
    </location>
</feature>
<reference evidence="3" key="1">
    <citation type="journal article" date="2021" name="Proc. Natl. Acad. Sci. U.S.A.">
        <title>Three genomes in the algal genus Volvox reveal the fate of a haploid sex-determining region after a transition to homothallism.</title>
        <authorList>
            <person name="Yamamoto K."/>
            <person name="Hamaji T."/>
            <person name="Kawai-Toyooka H."/>
            <person name="Matsuzaki R."/>
            <person name="Takahashi F."/>
            <person name="Nishimura Y."/>
            <person name="Kawachi M."/>
            <person name="Noguchi H."/>
            <person name="Minakuchi Y."/>
            <person name="Umen J.G."/>
            <person name="Toyoda A."/>
            <person name="Nozaki H."/>
        </authorList>
    </citation>
    <scope>NUCLEOTIDE SEQUENCE</scope>
    <source>
        <strain evidence="3">NIES-3786</strain>
    </source>
</reference>
<dbReference type="PANTHER" id="PTHR23079:SF55">
    <property type="entry name" value="RNA-DIRECTED RNA POLYMERASE"/>
    <property type="match status" value="1"/>
</dbReference>
<feature type="region of interest" description="Disordered" evidence="1">
    <location>
        <begin position="724"/>
        <end position="752"/>
    </location>
</feature>
<dbReference type="GO" id="GO:0003968">
    <property type="term" value="F:RNA-directed RNA polymerase activity"/>
    <property type="evidence" value="ECO:0007669"/>
    <property type="project" value="UniProtKB-KW"/>
</dbReference>
<name>A0A8J4C2A7_9CHLO</name>
<dbReference type="EMBL" id="BNCP01000002">
    <property type="protein sequence ID" value="GIL70100.1"/>
    <property type="molecule type" value="Genomic_DNA"/>
</dbReference>
<comment type="caution">
    <text evidence="3">The sequence shown here is derived from an EMBL/GenBank/DDBJ whole genome shotgun (WGS) entry which is preliminary data.</text>
</comment>
<sequence>MLADQAIIASFPSCHQLLAESLTDWDVLSAASKSSWEEAILLLSRRLGCLPDAVRSLQLAEKLHLYLQLPLPLRLLLHQHCIALSALPLPRLVELLNSPPQQLAAALDGVVNSDRDPADCTGKTDWKLRWRPAVEFVSPASASPVCLSPGEALLLFLSSGWLSYDPGRRGLTRPQPSQQPLAPPGSPVDTLGDLPGAGSQATVVMEAPGRFGGTGPHPGGECRYIWHPRQGPVDRDLGLAHDCGNQHREEQHWWLQHQHWQRQLSGEPDRTGSLGAAEVATRLCTCRTLTAVVGPPPACAGEVPGCANQPRLARVEYNMYDFPASHLQLHPLIGASLDRLLFVRLTADMLPQRRRSNYAAPRPRSQPSINWKYGNNAVAAASVVTDPCADEGWAGIGSGDCSSCDIDPLTTLLTEGLVIAGRRYRRLVVKDAGKSGEKICFFAQDTLSFDDVHHGFRSLGPPSAVRQLLADVGTAAEAARRAVAAPITRVGGVGGAAAAGARGAGNGDAVTMSTCDFTAAAAKAAKAASRPDLFLSGTWPVAIHAASVCYAEDVMSSSGAVMTDGNGLICSRLARTIPYIYQGVPLPQPPLPYSSHSSVWSAANPWDAHPGSLGTSKGQAEVARQVVTADSVHGTEQPASITTMAGGPGPVRLEMAAAGPVVEPAVQLRVYDPRFGAVIKGTFTPVVSGLPPGVSLLVRASQVKAPSWKKLQMLSMMQRIGPDPPTSFPNSSVPGYSHPGSLEPAGTSTSSTYGKQSIYRRLGSSATAVHHSVPDVTQLQLFSPAAPAIIAGKRVAGYAAGNHLGTEKGSQLLLLAPRQQPAGAAAAVAQAAAAATAEIGDAVVEVVKKAPARPGAIARLNGPLILLLGACCVSARTLLDILKEELGKVLAAQRGDLTAARELAARGGGCNGDDAALLDALRLARYDADASITTVATGTTTTTTTTPLPHGLPCSTGGAAAESGGGGIWWMQSWQRNVYEAQQQEGQQRGTEEEELRDVGATEQQRLGLDYRMRELLQACATRAWRQLWELRLPLPRSASMMGLPDPSGSIPEGCVVLLPELESESGSESDQRVGRDVDASLDPGGREAGARAEREVVVYRFPGLHPRDLRKFRVVAPPPQLLSQLGLTPADTSGNQTDSRLGCGNGLGRGGGGGGGNGRLLFFSTSGSQAPVYGMSGGDYDGDQYTVIWDERVVEQFEAYQDEGAGGAKGREGQHLAASSRDGQCTGEVGSSSEDGEACWEPFQAQRVLLEAPISALVPEAEATDSRMEAVTVERDHEAEGAAAEEEEYLTRRYLFCHEAANVVTEAYRLWSWCADEYGADHPYSLMLCSLYNEALDAPKTGTFRRIPFSLRDKVRPPHWALGPAAPSPSESLVALSTTLPAGGASVQPRDGSAMQVTKVTPSTSASTAAGTNTSGPRNSAPAAAVTVTAPVTGRDRRRRQELTRVDAQRPSGDCDPWVSAGPAGAHTWTPGSADYSVDVGGSGDEGPPGEDGGFVSPRAYPALPGWWRRRVRTSTSVLARMHELLQQPEYRLPQLHPRVMAYDLPSVRLADTALATHGSLIHSQLHAHWVAASREWEQLSTATLQSRGPDATLMYQHQQHGRRGPGPATSLATAAARVLHRILVEAERIMTGGKPAAQSAGSTQADDGGGGSRGVAVSKDVASSSSSSGYCPCWMRLLQSLTPESSDWLKVRRRLEQPPFIGSGTTNSGSTSSSGGWSRLVSSSPLLCPPEACRSAGSTGRPCLQLAAVTCQAALYEQQWRVVQQPAVTAASRVRPRLHLLWRLFGELQPELRQRAWWTATAATAAPSGLRSEGSAAAAAAAVAAARS</sequence>
<feature type="domain" description="RDRP core" evidence="2">
    <location>
        <begin position="411"/>
        <end position="579"/>
    </location>
</feature>
<feature type="region of interest" description="Disordered" evidence="1">
    <location>
        <begin position="1063"/>
        <end position="1089"/>
    </location>
</feature>
<evidence type="ECO:0000313" key="4">
    <source>
        <dbReference type="Proteomes" id="UP000747110"/>
    </source>
</evidence>
<feature type="region of interest" description="Disordered" evidence="1">
    <location>
        <begin position="1383"/>
        <end position="1461"/>
    </location>
</feature>
<evidence type="ECO:0000256" key="1">
    <source>
        <dbReference type="SAM" id="MobiDB-lite"/>
    </source>
</evidence>
<dbReference type="InterPro" id="IPR007855">
    <property type="entry name" value="RDRP"/>
</dbReference>
<organism evidence="3 4">
    <name type="scientific">Volvox reticuliferus</name>
    <dbReference type="NCBI Taxonomy" id="1737510"/>
    <lineage>
        <taxon>Eukaryota</taxon>
        <taxon>Viridiplantae</taxon>
        <taxon>Chlorophyta</taxon>
        <taxon>core chlorophytes</taxon>
        <taxon>Chlorophyceae</taxon>
        <taxon>CS clade</taxon>
        <taxon>Chlamydomonadales</taxon>
        <taxon>Volvocaceae</taxon>
        <taxon>Volvox</taxon>
    </lineage>
</organism>
<dbReference type="GO" id="GO:0030422">
    <property type="term" value="P:siRNA processing"/>
    <property type="evidence" value="ECO:0007669"/>
    <property type="project" value="TreeGrafter"/>
</dbReference>
<protein>
    <recommendedName>
        <fullName evidence="2">RDRP core domain-containing protein</fullName>
    </recommendedName>
</protein>
<feature type="region of interest" description="Disordered" evidence="1">
    <location>
        <begin position="1205"/>
        <end position="1234"/>
    </location>
</feature>
<feature type="region of interest" description="Disordered" evidence="1">
    <location>
        <begin position="1635"/>
        <end position="1670"/>
    </location>
</feature>
<dbReference type="Proteomes" id="UP000747110">
    <property type="component" value="Unassembled WGS sequence"/>
</dbReference>
<accession>A0A8J4C2A7</accession>
<feature type="compositionally biased region" description="Low complexity" evidence="1">
    <location>
        <begin position="1402"/>
        <end position="1434"/>
    </location>
</feature>
<proteinExistence type="predicted"/>
<dbReference type="PANTHER" id="PTHR23079">
    <property type="entry name" value="RNA-DEPENDENT RNA POLYMERASE"/>
    <property type="match status" value="1"/>
</dbReference>
<dbReference type="InterPro" id="IPR057596">
    <property type="entry name" value="RDRP_core"/>
</dbReference>